<organism evidence="1 2">
    <name type="scientific">Paenibacillus glucanolyticus</name>
    <dbReference type="NCBI Taxonomy" id="59843"/>
    <lineage>
        <taxon>Bacteria</taxon>
        <taxon>Bacillati</taxon>
        <taxon>Bacillota</taxon>
        <taxon>Bacilli</taxon>
        <taxon>Bacillales</taxon>
        <taxon>Paenibacillaceae</taxon>
        <taxon>Paenibacillus</taxon>
    </lineage>
</organism>
<accession>A0A163LHH4</accession>
<dbReference type="EMBL" id="LWMH01000001">
    <property type="protein sequence ID" value="KZS48133.1"/>
    <property type="molecule type" value="Genomic_DNA"/>
</dbReference>
<gene>
    <name evidence="1" type="ORF">AWU65_20470</name>
</gene>
<name>A0A163LHH4_9BACL</name>
<protein>
    <submittedName>
        <fullName evidence="1">Uncharacterized protein</fullName>
    </submittedName>
</protein>
<evidence type="ECO:0000313" key="2">
    <source>
        <dbReference type="Proteomes" id="UP000076796"/>
    </source>
</evidence>
<dbReference type="Proteomes" id="UP000076796">
    <property type="component" value="Unassembled WGS sequence"/>
</dbReference>
<keyword evidence="2" id="KW-1185">Reference proteome</keyword>
<sequence>MLREIKIAINMQQSVYIRLTDGEAIQGVPESISDRVKIRQDQGTVWIPISDIDHVSRIVPLRKKDPTST</sequence>
<proteinExistence type="predicted"/>
<reference evidence="1" key="1">
    <citation type="journal article" date="2016" name="Genome Announc.">
        <title>Draft genomes of two strains of Paenibacillus glucanolyticus with capability to degrade lignocellulose.</title>
        <authorList>
            <person name="Mathews S.L."/>
            <person name="Pawlak J."/>
            <person name="Grunden A.M."/>
        </authorList>
    </citation>
    <scope>NUCLEOTIDE SEQUENCE [LARGE SCALE GENOMIC DNA]</scope>
    <source>
        <strain evidence="1">SLM1</strain>
    </source>
</reference>
<comment type="caution">
    <text evidence="1">The sequence shown here is derived from an EMBL/GenBank/DDBJ whole genome shotgun (WGS) entry which is preliminary data.</text>
</comment>
<evidence type="ECO:0000313" key="1">
    <source>
        <dbReference type="EMBL" id="KZS48133.1"/>
    </source>
</evidence>
<dbReference type="AlphaFoldDB" id="A0A163LHH4"/>